<evidence type="ECO:0000313" key="3">
    <source>
        <dbReference type="EMBL" id="SOC46202.1"/>
    </source>
</evidence>
<accession>A0A285UWI0</accession>
<feature type="chain" id="PRO_5013103494" evidence="2">
    <location>
        <begin position="21"/>
        <end position="80"/>
    </location>
</feature>
<feature type="signal peptide" evidence="2">
    <location>
        <begin position="1"/>
        <end position="20"/>
    </location>
</feature>
<dbReference type="AlphaFoldDB" id="A0A285UWI0"/>
<evidence type="ECO:0000256" key="1">
    <source>
        <dbReference type="SAM" id="MobiDB-lite"/>
    </source>
</evidence>
<keyword evidence="4" id="KW-1185">Reference proteome</keyword>
<proteinExistence type="predicted"/>
<feature type="compositionally biased region" description="Basic and acidic residues" evidence="1">
    <location>
        <begin position="59"/>
        <end position="72"/>
    </location>
</feature>
<organism evidence="3 4">
    <name type="scientific">Rhizobium subbaraonis</name>
    <dbReference type="NCBI Taxonomy" id="908946"/>
    <lineage>
        <taxon>Bacteria</taxon>
        <taxon>Pseudomonadati</taxon>
        <taxon>Pseudomonadota</taxon>
        <taxon>Alphaproteobacteria</taxon>
        <taxon>Hyphomicrobiales</taxon>
        <taxon>Rhizobiaceae</taxon>
        <taxon>Rhizobium/Agrobacterium group</taxon>
        <taxon>Rhizobium</taxon>
    </lineage>
</organism>
<keyword evidence="2" id="KW-0732">Signal</keyword>
<evidence type="ECO:0000313" key="4">
    <source>
        <dbReference type="Proteomes" id="UP000219167"/>
    </source>
</evidence>
<gene>
    <name evidence="3" type="ORF">SAMN05892877_12149</name>
</gene>
<dbReference type="EMBL" id="OBQD01000021">
    <property type="protein sequence ID" value="SOC46202.1"/>
    <property type="molecule type" value="Genomic_DNA"/>
</dbReference>
<sequence>MKKFALSAAVLALSATTAAAIPSSFGLPHFVQIDDGWLGDVRSDRSVTGSIGRHACDQPHSELRCPESEGRALRNAMPRK</sequence>
<name>A0A285UWI0_9HYPH</name>
<protein>
    <submittedName>
        <fullName evidence="3">Uncharacterized protein</fullName>
    </submittedName>
</protein>
<dbReference type="Proteomes" id="UP000219167">
    <property type="component" value="Unassembled WGS sequence"/>
</dbReference>
<feature type="region of interest" description="Disordered" evidence="1">
    <location>
        <begin position="59"/>
        <end position="80"/>
    </location>
</feature>
<reference evidence="3 4" key="1">
    <citation type="submission" date="2017-08" db="EMBL/GenBank/DDBJ databases">
        <authorList>
            <person name="de Groot N.N."/>
        </authorList>
    </citation>
    <scope>NUCLEOTIDE SEQUENCE [LARGE SCALE GENOMIC DNA]</scope>
    <source>
        <strain evidence="3 4">JC85</strain>
    </source>
</reference>
<evidence type="ECO:0000256" key="2">
    <source>
        <dbReference type="SAM" id="SignalP"/>
    </source>
</evidence>